<protein>
    <recommendedName>
        <fullName evidence="3">WAP domain-containing protein</fullName>
    </recommendedName>
</protein>
<dbReference type="AlphaFoldDB" id="A0AAV2IH78"/>
<evidence type="ECO:0000313" key="1">
    <source>
        <dbReference type="EMBL" id="CAL1544083.1"/>
    </source>
</evidence>
<reference evidence="1 2" key="1">
    <citation type="submission" date="2024-04" db="EMBL/GenBank/DDBJ databases">
        <authorList>
            <consortium name="Genoscope - CEA"/>
            <person name="William W."/>
        </authorList>
    </citation>
    <scope>NUCLEOTIDE SEQUENCE [LARGE SCALE GENOMIC DNA]</scope>
</reference>
<feature type="non-terminal residue" evidence="1">
    <location>
        <position position="1"/>
    </location>
</feature>
<dbReference type="Proteomes" id="UP001497497">
    <property type="component" value="Unassembled WGS sequence"/>
</dbReference>
<comment type="caution">
    <text evidence="1">The sequence shown here is derived from an EMBL/GenBank/DDBJ whole genome shotgun (WGS) entry which is preliminary data.</text>
</comment>
<sequence length="128" mass="13383">PRASICAKLITFDTRAKVCTRLKRCGSDADCFSPNGCCVYNIYATADVTSPPAPDYYKYPPSSKPGQIVPPLVGVCLPAFSLDNPCAVSIDPLSTNCPCLTGLTCQPDVPGSIIGTCVDPAGLIVVDQ</sequence>
<evidence type="ECO:0000313" key="2">
    <source>
        <dbReference type="Proteomes" id="UP001497497"/>
    </source>
</evidence>
<gene>
    <name evidence="1" type="ORF">GSLYS_00017596001</name>
</gene>
<accession>A0AAV2IH78</accession>
<keyword evidence="2" id="KW-1185">Reference proteome</keyword>
<organism evidence="1 2">
    <name type="scientific">Lymnaea stagnalis</name>
    <name type="common">Great pond snail</name>
    <name type="synonym">Helix stagnalis</name>
    <dbReference type="NCBI Taxonomy" id="6523"/>
    <lineage>
        <taxon>Eukaryota</taxon>
        <taxon>Metazoa</taxon>
        <taxon>Spiralia</taxon>
        <taxon>Lophotrochozoa</taxon>
        <taxon>Mollusca</taxon>
        <taxon>Gastropoda</taxon>
        <taxon>Heterobranchia</taxon>
        <taxon>Euthyneura</taxon>
        <taxon>Panpulmonata</taxon>
        <taxon>Hygrophila</taxon>
        <taxon>Lymnaeoidea</taxon>
        <taxon>Lymnaeidae</taxon>
        <taxon>Lymnaea</taxon>
    </lineage>
</organism>
<proteinExistence type="predicted"/>
<name>A0AAV2IH78_LYMST</name>
<evidence type="ECO:0008006" key="3">
    <source>
        <dbReference type="Google" id="ProtNLM"/>
    </source>
</evidence>
<dbReference type="EMBL" id="CAXITT010000596">
    <property type="protein sequence ID" value="CAL1544083.1"/>
    <property type="molecule type" value="Genomic_DNA"/>
</dbReference>